<evidence type="ECO:0000313" key="1">
    <source>
        <dbReference type="EMBL" id="GMK53893.1"/>
    </source>
</evidence>
<dbReference type="AlphaFoldDB" id="A0AAD3TN29"/>
<gene>
    <name evidence="1" type="ORF">CspeluHIS016_0104790</name>
</gene>
<accession>A0AAD3TN29</accession>
<comment type="caution">
    <text evidence="1">The sequence shown here is derived from an EMBL/GenBank/DDBJ whole genome shotgun (WGS) entry which is preliminary data.</text>
</comment>
<sequence length="138" mass="15165">MLAGQSSSKTGADHVLVKKASDAIVAMYSKKRPRLKDELQRFKKGGTFLSAAVSGAHEDIHSFCRWVEEDFRELPSMTVPLSVNYSFAVLTMFAEQVENHAMEVKANVATSAEAQLHKETPEAAIQRLSIAIGCLIDQ</sequence>
<dbReference type="EMBL" id="BTCM01000001">
    <property type="protein sequence ID" value="GMK53893.1"/>
    <property type="molecule type" value="Genomic_DNA"/>
</dbReference>
<reference evidence="1" key="2">
    <citation type="submission" date="2023-06" db="EMBL/GenBank/DDBJ databases">
        <authorList>
            <person name="Kobayashi Y."/>
            <person name="Kayamori A."/>
            <person name="Aoki K."/>
            <person name="Shiwa Y."/>
            <person name="Fujita N."/>
            <person name="Sugita T."/>
            <person name="Iwasaki W."/>
            <person name="Tanaka N."/>
            <person name="Takashima M."/>
        </authorList>
    </citation>
    <scope>NUCLEOTIDE SEQUENCE</scope>
    <source>
        <strain evidence="1">HIS016</strain>
    </source>
</reference>
<protein>
    <submittedName>
        <fullName evidence="1">Uncharacterized protein</fullName>
    </submittedName>
</protein>
<reference evidence="1" key="1">
    <citation type="journal article" date="2023" name="BMC Genomics">
        <title>Chromosome-level genome assemblies of Cutaneotrichosporon spp. (Trichosporonales, Basidiomycota) reveal imbalanced evolution between nucleotide sequences and chromosome synteny.</title>
        <authorList>
            <person name="Kobayashi Y."/>
            <person name="Kayamori A."/>
            <person name="Aoki K."/>
            <person name="Shiwa Y."/>
            <person name="Matsutani M."/>
            <person name="Fujita N."/>
            <person name="Sugita T."/>
            <person name="Iwasaki W."/>
            <person name="Tanaka N."/>
            <person name="Takashima M."/>
        </authorList>
    </citation>
    <scope>NUCLEOTIDE SEQUENCE</scope>
    <source>
        <strain evidence="1">HIS016</strain>
    </source>
</reference>
<dbReference type="Proteomes" id="UP001222932">
    <property type="component" value="Unassembled WGS sequence"/>
</dbReference>
<name>A0AAD3TN29_9TREE</name>
<keyword evidence="2" id="KW-1185">Reference proteome</keyword>
<evidence type="ECO:0000313" key="2">
    <source>
        <dbReference type="Proteomes" id="UP001222932"/>
    </source>
</evidence>
<organism evidence="1 2">
    <name type="scientific">Cutaneotrichosporon spelunceum</name>
    <dbReference type="NCBI Taxonomy" id="1672016"/>
    <lineage>
        <taxon>Eukaryota</taxon>
        <taxon>Fungi</taxon>
        <taxon>Dikarya</taxon>
        <taxon>Basidiomycota</taxon>
        <taxon>Agaricomycotina</taxon>
        <taxon>Tremellomycetes</taxon>
        <taxon>Trichosporonales</taxon>
        <taxon>Trichosporonaceae</taxon>
        <taxon>Cutaneotrichosporon</taxon>
    </lineage>
</organism>
<proteinExistence type="predicted"/>